<dbReference type="EMBL" id="BARS01049198">
    <property type="protein sequence ID" value="GAG30396.1"/>
    <property type="molecule type" value="Genomic_DNA"/>
</dbReference>
<dbReference type="SUPFAM" id="SSF51445">
    <property type="entry name" value="(Trans)glycosidases"/>
    <property type="match status" value="1"/>
</dbReference>
<feature type="non-terminal residue" evidence="1">
    <location>
        <position position="79"/>
    </location>
</feature>
<dbReference type="Gene3D" id="3.20.20.80">
    <property type="entry name" value="Glycosidases"/>
    <property type="match status" value="1"/>
</dbReference>
<name>X0Y0E6_9ZZZZ</name>
<gene>
    <name evidence="1" type="ORF">S01H1_73620</name>
</gene>
<evidence type="ECO:0008006" key="2">
    <source>
        <dbReference type="Google" id="ProtNLM"/>
    </source>
</evidence>
<dbReference type="InterPro" id="IPR017853">
    <property type="entry name" value="GH"/>
</dbReference>
<organism evidence="1">
    <name type="scientific">marine sediment metagenome</name>
    <dbReference type="NCBI Taxonomy" id="412755"/>
    <lineage>
        <taxon>unclassified sequences</taxon>
        <taxon>metagenomes</taxon>
        <taxon>ecological metagenomes</taxon>
    </lineage>
</organism>
<reference evidence="1" key="1">
    <citation type="journal article" date="2014" name="Front. Microbiol.">
        <title>High frequency of phylogenetically diverse reductive dehalogenase-homologous genes in deep subseafloor sedimentary metagenomes.</title>
        <authorList>
            <person name="Kawai M."/>
            <person name="Futagami T."/>
            <person name="Toyoda A."/>
            <person name="Takaki Y."/>
            <person name="Nishi S."/>
            <person name="Hori S."/>
            <person name="Arai W."/>
            <person name="Tsubouchi T."/>
            <person name="Morono Y."/>
            <person name="Uchiyama I."/>
            <person name="Ito T."/>
            <person name="Fujiyama A."/>
            <person name="Inagaki F."/>
            <person name="Takami H."/>
        </authorList>
    </citation>
    <scope>NUCLEOTIDE SEQUENCE</scope>
    <source>
        <strain evidence="1">Expedition CK06-06</strain>
    </source>
</reference>
<sequence>MRWWQLFDEEEVERDFSRLSAAGFDSVRVFLLWEDFQPAPEHVSEQALNRLVCVADTARDNNLSLIPTLFTGHMSGVNW</sequence>
<accession>X0Y0E6</accession>
<protein>
    <recommendedName>
        <fullName evidence="2">Glycoside hydrolase family 5 domain-containing protein</fullName>
    </recommendedName>
</protein>
<evidence type="ECO:0000313" key="1">
    <source>
        <dbReference type="EMBL" id="GAG30396.1"/>
    </source>
</evidence>
<proteinExistence type="predicted"/>
<dbReference type="AlphaFoldDB" id="X0Y0E6"/>
<comment type="caution">
    <text evidence="1">The sequence shown here is derived from an EMBL/GenBank/DDBJ whole genome shotgun (WGS) entry which is preliminary data.</text>
</comment>